<dbReference type="RefSeq" id="WP_210899793.1">
    <property type="nucleotide sequence ID" value="NZ_CP071696.1"/>
</dbReference>
<evidence type="ECO:0000313" key="8">
    <source>
        <dbReference type="EMBL" id="QTX05278.1"/>
    </source>
</evidence>
<keyword evidence="4" id="KW-0808">Transferase</keyword>
<evidence type="ECO:0000259" key="7">
    <source>
        <dbReference type="Pfam" id="PF00535"/>
    </source>
</evidence>
<dbReference type="InterPro" id="IPR051612">
    <property type="entry name" value="Teichoic_Acid_Biosynth"/>
</dbReference>
<dbReference type="InterPro" id="IPR007554">
    <property type="entry name" value="Glycerophosphate_synth"/>
</dbReference>
<dbReference type="PANTHER" id="PTHR37316">
    <property type="entry name" value="TEICHOIC ACID GLYCEROL-PHOSPHATE PRIMASE"/>
    <property type="match status" value="1"/>
</dbReference>
<comment type="subcellular location">
    <subcellularLocation>
        <location evidence="1">Cell membrane</location>
        <topology evidence="1">Peripheral membrane protein</topology>
    </subcellularLocation>
</comment>
<dbReference type="GO" id="GO:0005886">
    <property type="term" value="C:plasma membrane"/>
    <property type="evidence" value="ECO:0007669"/>
    <property type="project" value="UniProtKB-SubCell"/>
</dbReference>
<keyword evidence="3" id="KW-1003">Cell membrane</keyword>
<dbReference type="SUPFAM" id="SSF53756">
    <property type="entry name" value="UDP-Glycosyltransferase/glycogen phosphorylase"/>
    <property type="match status" value="1"/>
</dbReference>
<dbReference type="Pfam" id="PF00535">
    <property type="entry name" value="Glycos_transf_2"/>
    <property type="match status" value="1"/>
</dbReference>
<keyword evidence="9" id="KW-1185">Reference proteome</keyword>
<dbReference type="InterPro" id="IPR043149">
    <property type="entry name" value="TagF_N"/>
</dbReference>
<dbReference type="Gene3D" id="3.40.50.12580">
    <property type="match status" value="1"/>
</dbReference>
<dbReference type="GO" id="GO:0047355">
    <property type="term" value="F:CDP-glycerol glycerophosphotransferase activity"/>
    <property type="evidence" value="ECO:0007669"/>
    <property type="project" value="InterPro"/>
</dbReference>
<dbReference type="KEGG" id="aarc:G127AT_03345"/>
<keyword evidence="6" id="KW-0472">Membrane</keyword>
<dbReference type="GO" id="GO:0019350">
    <property type="term" value="P:teichoic acid biosynthetic process"/>
    <property type="evidence" value="ECO:0007669"/>
    <property type="project" value="UniProtKB-KW"/>
</dbReference>
<reference evidence="8" key="1">
    <citation type="submission" date="2021-03" db="EMBL/GenBank/DDBJ databases">
        <title>Agromyces archimandritus sp. nov., isolated from the cockroach Archimandrita tessellata.</title>
        <authorList>
            <person name="Guzman J."/>
            <person name="Ortuzar M."/>
            <person name="Poehlein A."/>
            <person name="Daniel R."/>
            <person name="Trujillo M."/>
            <person name="Vilcinskas A."/>
        </authorList>
    </citation>
    <scope>NUCLEOTIDE SEQUENCE</scope>
    <source>
        <strain evidence="8">G127AT</strain>
    </source>
</reference>
<evidence type="ECO:0000256" key="5">
    <source>
        <dbReference type="ARBA" id="ARBA00022944"/>
    </source>
</evidence>
<evidence type="ECO:0000256" key="3">
    <source>
        <dbReference type="ARBA" id="ARBA00022475"/>
    </source>
</evidence>
<evidence type="ECO:0000313" key="9">
    <source>
        <dbReference type="Proteomes" id="UP000671914"/>
    </source>
</evidence>
<dbReference type="InterPro" id="IPR029044">
    <property type="entry name" value="Nucleotide-diphossugar_trans"/>
</dbReference>
<dbReference type="EMBL" id="CP071696">
    <property type="protein sequence ID" value="QTX05278.1"/>
    <property type="molecule type" value="Genomic_DNA"/>
</dbReference>
<protein>
    <submittedName>
        <fullName evidence="8">CDP-glycerol glycerophosphotransferase family protein</fullName>
    </submittedName>
</protein>
<organism evidence="8 9">
    <name type="scientific">Agromyces archimandritae</name>
    <dbReference type="NCBI Taxonomy" id="2781962"/>
    <lineage>
        <taxon>Bacteria</taxon>
        <taxon>Bacillati</taxon>
        <taxon>Actinomycetota</taxon>
        <taxon>Actinomycetes</taxon>
        <taxon>Micrococcales</taxon>
        <taxon>Microbacteriaceae</taxon>
        <taxon>Agromyces</taxon>
    </lineage>
</organism>
<keyword evidence="5" id="KW-0777">Teichoic acid biosynthesis</keyword>
<gene>
    <name evidence="8" type="ORF">G127AT_03345</name>
</gene>
<comment type="similarity">
    <text evidence="2">Belongs to the CDP-glycerol glycerophosphotransferase family.</text>
</comment>
<evidence type="ECO:0000256" key="4">
    <source>
        <dbReference type="ARBA" id="ARBA00022679"/>
    </source>
</evidence>
<proteinExistence type="inferred from homology"/>
<name>A0A975FPI0_9MICO</name>
<dbReference type="PANTHER" id="PTHR37316:SF3">
    <property type="entry name" value="TEICHOIC ACID GLYCEROL-PHOSPHATE TRANSFERASE"/>
    <property type="match status" value="1"/>
</dbReference>
<sequence>MIVPVYNVEEYVEEAVRSVLRQTLADLEVIIIDDGSTDGSSAIVDRLAGEDGRVRVIRKANAGLGAARNTGIREARGRYLTFIDSDDTIPTRAYEIMVRTLEKTGSDFAVGSIVRFRNGSYFKPNFDKYVHRRERLHIRIDDFPDAVQDVIACNRMFRTEFWRERIGDFTEGVAYEDHVPMMLAYARADAFDILAETTYDWRVRENLTSIGQQKHEIQNLRDRLHVKELAETALKDEASPAVYQAWIGRVLGIDLPAFIGPALEADDEYRQELHTAAVHYLAQADDDAWDQVSAYQKVIVTLLAEARWDELPEVMRYFVDAGWSPRARAEDGFVVLDRDRLPAPLDRFPSERLRMSRFETELNAAVERVVWAGDRLKVHGWAFIPGLDLEDETSNLEIALVGEDGTRRPLEVERSRTDRASAWGNHGWARYEESGFSVVIDPSALPDGFFHLEIVAETGGVVRSGPVTAVVGGTSADVGPWRSPRRTGRGWTHAQFAPDFGVQLAVGGRKPRTDLTIDDLGRMRRALRVLDTRVTHADVEDGHLVLRLRGALPTRILRTGLSLRSSARRHTPTEVRRLGRETIVRFAVDPEPGRRSAFSRGTYRLVLQLGAAESDVIWAREATASLPIDRSTSTTELELRATGKGEVRVAVPLPMSPSLRSRPHQARLREAYRADVGPLVDAVVFQCYQGEFASDNQLAIFEEMRRRGLVIPAYWAVRDLSVQIPDAAVPLVIGSVEWYERLATAKLLCNNIDFPDYFRRRDGQRFLQTFHGHPFKSMGMSAWRSSGANEDRVAQRIVEKNAAWTDILVANAESGAMYRREFDYRGRILETGYPRDDVLANPQAGLRDSVRRELGIAEGKTVVLYAPTWRESLQTGGWDAAAYRGLDLPALSAALGENTVILARGHNFNERKGDTYFGTEGVLDVTSYPEVNDLVIASDVAVLDYSSLRFDYAITGKPMVFFSPDEEEYFRLRPALMPYRETTPGPVVTDLDALVDALSDLDALRSRHAEELRRFNERFNRLNDGHAADRVVSQWVLEAVGEAALAAR</sequence>
<evidence type="ECO:0000256" key="2">
    <source>
        <dbReference type="ARBA" id="ARBA00010488"/>
    </source>
</evidence>
<dbReference type="InterPro" id="IPR001173">
    <property type="entry name" value="Glyco_trans_2-like"/>
</dbReference>
<dbReference type="CDD" id="cd00761">
    <property type="entry name" value="Glyco_tranf_GTA_type"/>
    <property type="match status" value="1"/>
</dbReference>
<accession>A0A975FPI0</accession>
<dbReference type="Gene3D" id="3.40.50.11820">
    <property type="match status" value="1"/>
</dbReference>
<evidence type="ECO:0000256" key="6">
    <source>
        <dbReference type="ARBA" id="ARBA00023136"/>
    </source>
</evidence>
<feature type="domain" description="Glycosyltransferase 2-like" evidence="7">
    <location>
        <begin position="2"/>
        <end position="160"/>
    </location>
</feature>
<dbReference type="AlphaFoldDB" id="A0A975FPI0"/>
<dbReference type="InterPro" id="IPR043148">
    <property type="entry name" value="TagF_C"/>
</dbReference>
<dbReference type="SUPFAM" id="SSF53448">
    <property type="entry name" value="Nucleotide-diphospho-sugar transferases"/>
    <property type="match status" value="1"/>
</dbReference>
<dbReference type="Gene3D" id="3.90.550.10">
    <property type="entry name" value="Spore Coat Polysaccharide Biosynthesis Protein SpsA, Chain A"/>
    <property type="match status" value="1"/>
</dbReference>
<dbReference type="Proteomes" id="UP000671914">
    <property type="component" value="Chromosome"/>
</dbReference>
<dbReference type="Pfam" id="PF04464">
    <property type="entry name" value="Glyphos_transf"/>
    <property type="match status" value="1"/>
</dbReference>
<evidence type="ECO:0000256" key="1">
    <source>
        <dbReference type="ARBA" id="ARBA00004202"/>
    </source>
</evidence>